<sequence>MGNQAWVRQVLWQFVRENPADLRIPVHTVSRPRTGAVWRSGALMTACCRSPGVGVGGENSGRGQMGQAGADESLEWKGDRGFRHRACDLLWRSCLVDVRFSLVNEFQAHQANSKGHPDWRRNRHRTSIKYIGAPEPAFHAPNRVPRYSSSILSASTGSTQSAIGSEGLSRRGWLGEHRLNPHTPLPVRLLFLCLAWCLQQGSHRTKVQKSQRRSG</sequence>
<organism evidence="1 2">
    <name type="scientific">Echria macrotheca</name>
    <dbReference type="NCBI Taxonomy" id="438768"/>
    <lineage>
        <taxon>Eukaryota</taxon>
        <taxon>Fungi</taxon>
        <taxon>Dikarya</taxon>
        <taxon>Ascomycota</taxon>
        <taxon>Pezizomycotina</taxon>
        <taxon>Sordariomycetes</taxon>
        <taxon>Sordariomycetidae</taxon>
        <taxon>Sordariales</taxon>
        <taxon>Schizotheciaceae</taxon>
        <taxon>Echria</taxon>
    </lineage>
</organism>
<evidence type="ECO:0000313" key="1">
    <source>
        <dbReference type="EMBL" id="KAK1757494.1"/>
    </source>
</evidence>
<protein>
    <submittedName>
        <fullName evidence="1">Uncharacterized protein</fullName>
    </submittedName>
</protein>
<reference evidence="1" key="1">
    <citation type="submission" date="2023-06" db="EMBL/GenBank/DDBJ databases">
        <title>Genome-scale phylogeny and comparative genomics of the fungal order Sordariales.</title>
        <authorList>
            <consortium name="Lawrence Berkeley National Laboratory"/>
            <person name="Hensen N."/>
            <person name="Bonometti L."/>
            <person name="Westerberg I."/>
            <person name="Brannstrom I.O."/>
            <person name="Guillou S."/>
            <person name="Cros-Aarteil S."/>
            <person name="Calhoun S."/>
            <person name="Haridas S."/>
            <person name="Kuo A."/>
            <person name="Mondo S."/>
            <person name="Pangilinan J."/>
            <person name="Riley R."/>
            <person name="Labutti K."/>
            <person name="Andreopoulos B."/>
            <person name="Lipzen A."/>
            <person name="Chen C."/>
            <person name="Yanf M."/>
            <person name="Daum C."/>
            <person name="Ng V."/>
            <person name="Clum A."/>
            <person name="Steindorff A."/>
            <person name="Ohm R."/>
            <person name="Martin F."/>
            <person name="Silar P."/>
            <person name="Natvig D."/>
            <person name="Lalanne C."/>
            <person name="Gautier V."/>
            <person name="Ament-Velasquez S.L."/>
            <person name="Kruys A."/>
            <person name="Hutchinson M.I."/>
            <person name="Powell A.J."/>
            <person name="Barry K."/>
            <person name="Miller A.N."/>
            <person name="Grigoriev I.V."/>
            <person name="Debuchy R."/>
            <person name="Gladieux P."/>
            <person name="Thoren M.H."/>
            <person name="Johannesson H."/>
        </authorList>
    </citation>
    <scope>NUCLEOTIDE SEQUENCE</scope>
    <source>
        <strain evidence="1">PSN4</strain>
    </source>
</reference>
<comment type="caution">
    <text evidence="1">The sequence shown here is derived from an EMBL/GenBank/DDBJ whole genome shotgun (WGS) entry which is preliminary data.</text>
</comment>
<proteinExistence type="predicted"/>
<dbReference type="EMBL" id="MU839830">
    <property type="protein sequence ID" value="KAK1757494.1"/>
    <property type="molecule type" value="Genomic_DNA"/>
</dbReference>
<keyword evidence="2" id="KW-1185">Reference proteome</keyword>
<gene>
    <name evidence="1" type="ORF">QBC47DRAFT_157563</name>
</gene>
<evidence type="ECO:0000313" key="2">
    <source>
        <dbReference type="Proteomes" id="UP001239445"/>
    </source>
</evidence>
<name>A0AAJ0BFU8_9PEZI</name>
<dbReference type="Proteomes" id="UP001239445">
    <property type="component" value="Unassembled WGS sequence"/>
</dbReference>
<accession>A0AAJ0BFU8</accession>
<dbReference type="AlphaFoldDB" id="A0AAJ0BFU8"/>